<evidence type="ECO:0000313" key="1">
    <source>
        <dbReference type="EMBL" id="MCZ6161543.1"/>
    </source>
</evidence>
<dbReference type="AlphaFoldDB" id="A0A9Q4PTN3"/>
<comment type="caution">
    <text evidence="1">The sequence shown here is derived from an EMBL/GenBank/DDBJ whole genome shotgun (WGS) entry which is preliminary data.</text>
</comment>
<dbReference type="Proteomes" id="UP001075461">
    <property type="component" value="Unassembled WGS sequence"/>
</dbReference>
<reference evidence="1" key="1">
    <citation type="submission" date="2022-12" db="EMBL/GenBank/DDBJ databases">
        <title>Species Delineation and Comparative Genomics within the Campylobacter ureolyticus Complex.</title>
        <authorList>
            <person name="Maki J."/>
            <person name="Howard M."/>
            <person name="Connelly S."/>
            <person name="Hardy D.J."/>
            <person name="Cameron A."/>
        </authorList>
    </citation>
    <scope>NUCLEOTIDE SEQUENCE</scope>
    <source>
        <strain evidence="1">URMC_786</strain>
    </source>
</reference>
<dbReference type="PANTHER" id="PTHR34070">
    <property type="entry name" value="ARMADILLO-TYPE FOLD"/>
    <property type="match status" value="1"/>
</dbReference>
<name>A0A9Q4PTN3_9BACT</name>
<gene>
    <name evidence="1" type="ORF">O6B92_04215</name>
</gene>
<dbReference type="InterPro" id="IPR016024">
    <property type="entry name" value="ARM-type_fold"/>
</dbReference>
<dbReference type="SUPFAM" id="SSF48371">
    <property type="entry name" value="ARM repeat"/>
    <property type="match status" value="1"/>
</dbReference>
<dbReference type="CDD" id="cd06561">
    <property type="entry name" value="AlkD_like"/>
    <property type="match status" value="1"/>
</dbReference>
<accession>A0A9Q4PTN3</accession>
<dbReference type="Pfam" id="PF08713">
    <property type="entry name" value="DNA_alkylation"/>
    <property type="match status" value="1"/>
</dbReference>
<proteinExistence type="predicted"/>
<evidence type="ECO:0000313" key="2">
    <source>
        <dbReference type="Proteomes" id="UP001075461"/>
    </source>
</evidence>
<sequence length="221" mass="26332">MNEILNILNNLKTQKQKTFMQKLIFTKYKILGVKTPHLRKIANNLCKNLNNSNLLNFINSDDEIFEMILLKGLILTDLKCEFSKKLTLYDKYIKKADNWALVDTIKLKKIDENLLFNEINLWLKSNDEFILRAGFVNLLYYFIKDEYLDFIFNTPNPNKYYAQMAKAWLICECAVQFPKKTLFFLKDKKLNSEIFKMTKIKIKDSFRISNEFKDEISKVIY</sequence>
<dbReference type="RefSeq" id="WP_024961894.1">
    <property type="nucleotide sequence ID" value="NZ_CABMOL010000004.1"/>
</dbReference>
<protein>
    <submittedName>
        <fullName evidence="1">DNA alkylation repair protein</fullName>
    </submittedName>
</protein>
<dbReference type="Gene3D" id="1.25.10.90">
    <property type="match status" value="1"/>
</dbReference>
<dbReference type="EMBL" id="JAPXGP010000002">
    <property type="protein sequence ID" value="MCZ6161543.1"/>
    <property type="molecule type" value="Genomic_DNA"/>
</dbReference>
<dbReference type="InterPro" id="IPR014825">
    <property type="entry name" value="DNA_alkylation"/>
</dbReference>
<dbReference type="PANTHER" id="PTHR34070:SF1">
    <property type="entry name" value="DNA ALKYLATION REPAIR PROTEIN"/>
    <property type="match status" value="1"/>
</dbReference>
<organism evidence="1 2">
    <name type="scientific">Campylobacter ureolyticus</name>
    <dbReference type="NCBI Taxonomy" id="827"/>
    <lineage>
        <taxon>Bacteria</taxon>
        <taxon>Pseudomonadati</taxon>
        <taxon>Campylobacterota</taxon>
        <taxon>Epsilonproteobacteria</taxon>
        <taxon>Campylobacterales</taxon>
        <taxon>Campylobacteraceae</taxon>
        <taxon>Campylobacter</taxon>
    </lineage>
</organism>